<dbReference type="SMART" id="SM00710">
    <property type="entry name" value="PbH1"/>
    <property type="match status" value="7"/>
</dbReference>
<dbReference type="Pfam" id="PF18998">
    <property type="entry name" value="Flg_new_2"/>
    <property type="match status" value="8"/>
</dbReference>
<dbReference type="NCBIfam" id="NF041518">
    <property type="entry name" value="choice_anch_Q"/>
    <property type="match status" value="2"/>
</dbReference>
<dbReference type="Gene3D" id="2.160.20.10">
    <property type="entry name" value="Single-stranded right-handed beta-helix, Pectin lyase-like"/>
    <property type="match status" value="2"/>
</dbReference>
<protein>
    <submittedName>
        <fullName evidence="4">InlB B-repeat-containing protein</fullName>
    </submittedName>
</protein>
<name>A0ABT5S532_9FLAO</name>
<dbReference type="NCBIfam" id="TIGR04183">
    <property type="entry name" value="Por_Secre_tail"/>
    <property type="match status" value="1"/>
</dbReference>
<accession>A0ABT5S532</accession>
<dbReference type="InterPro" id="IPR006626">
    <property type="entry name" value="PbH1"/>
</dbReference>
<reference evidence="4" key="1">
    <citation type="submission" date="2023-02" db="EMBL/GenBank/DDBJ databases">
        <title>Polaribacter ponticola sp. nov., isolated from seawater.</title>
        <authorList>
            <person name="Baek J.H."/>
            <person name="Kim J.M."/>
            <person name="Choi D.G."/>
            <person name="Jeon C.O."/>
        </authorList>
    </citation>
    <scope>NUCLEOTIDE SEQUENCE</scope>
    <source>
        <strain evidence="4">MSW5</strain>
    </source>
</reference>
<keyword evidence="1 2" id="KW-0732">Signal</keyword>
<dbReference type="Gene3D" id="2.60.40.10">
    <property type="entry name" value="Immunoglobulins"/>
    <property type="match status" value="1"/>
</dbReference>
<sequence length="1869" mass="196892">MKTKLLYLMLFVVGSVFAQIPTNGLVAQYEFTNGAFSDAANAVSFTQTGTALTNDNDRFSAANNAINLNGDYLTRTDVAYPDNGLGAAYGNDGTVSFWVKTTTNDNNKRIIIDDSNNNSSLNSASWTGYYIFLERGQIGVTTRVLFHGNTGYKTATKKSTLNVSDGNWHHVVMTIGNTYNISSSGLTRFIYTRARVYIDGIDQGQVGIDEAGSSSGGFRLLQSHDNTGNFTVGNNRGNNLSNSNRFDGAIDDLNIYTRRITQAEVTQIATVNSFCFPPLASTITSTNITETTADVSWTESGTFDLAYVAKGESFSNATIVSNINYTANDVQNLTGLQPGTIYNIHLRTPCTSSIISSWSSPLEVRTNGITYVNKNATGTNDGTSWSNAYTDLQDALSSLQDNGKVWVAKGTYVPATTDRNSSFIIGNTNVEFYGGFNGTETTLSQRDFIANETILSGDLAGNDAGAIGGTVRGENAYHVVEINKHGTVLDGFTIRDGVANNSGDNAAGGAIFKAKPVNSLTVKNCTIKNNVAYNAAGIFAEFTSGGGTLDIENCIFDNNLARLSTSFSAWARSGGTFTFNVSNSLFSNNETRNLSGSNNSTGGSSGWLRAIGNASTIVNASLINNTYVNNNDIGTHSSMSNLNRATVGASTDYGGTMNLEVANSIFWNNTITGGAVGNSITGISATLGNVTVTNSIDEGSFSRLTTANLTNTSNTDPLFKDVANNEFILLTGSPAINSGDNAKLPATITKDLLGKDRIVASIVDMGSYEFDPYASITYKLNVLVVGNGTVNHPASQNHDYGTSLNLVASPEPGYEFTGWTGDVVGNTSTLGVLVNNTLTVTANFSKSRIYVNKNATGNNDGLTWADAYTDLNTALANIVNNSEIWIAGGTYTPSVSDTSVYYEITKNGVKIYGGFAGTESKISDRIFGMNETILSGDLQGNDANVTGYFDNYSNSTRQNVNSFHIINITATGNDLLLDGLTISDAHNSKNATEHGGAILKNKAVSKLTLKNCIIKNNVSRNANAGLMAEFELNNVTGTRGLLTIENCEFTNNMSRYGTSVYSFVRSNTNVDINISNTLFNKNTVADLTAAATAYSGSAGWFRMLGNTSDVNFNFTNNTLVNNIDTGTQESLNASTHAVLAISRSSGFQGTFNAVISNSIFWNNKTTGGAVTRSITDLYKIPVASVNVYNSIDENNFNDATITSATATSDSDPLFTNLANEDFTLTAGSPAEDSGDNSYVTTTSDLLGNQRVFNTTVDMGAYETGSTPSTVVINRTLTTSVVGNGTVTTNPNPSNGTYTDGLVVTITATPDTGYQFDGWSGDATGTVSSLSVTMDADKAYTANFSLIKRTLTINATNGTVTPNSYPVNGTYLDGSVVTLTPTPNTGYQFDGWSGDVSGTINPLSITMDADKTATAMFSLIPVVQRTLTINATNGTVATNPNPTNGTYDEGTVVGLTATPAAGYQFDGWSGDASGATASVNVTMDGDKTITATFSLIQRTLTINATNGTVVTNPNPTNGTYDNGTVVGLTATPAAGYQFDGWSGDASGATASVNVTMDGDKTITATFSLIQRTLTINATNGTVVTNPNPTNGTYDNGTVVGLTATPAAGYQFDGWSGDASGATASVNVTMDADKTITATFSLIQRTLTINATNGTVVTNPNPTNGTYDNGTVVGLTATPAAGYQFDGWSGDASGATASVNVTMDADKTVTATFSQIQRILNVTVVGNGTVTLASGSSPNGTHADGTVLSLIATAASGFGFTEWSGDANGTTNPLSVTMDADKNITVTFSSTASVSDVNKFDFELYPNPTKGNLIFGLQEEVKTIELFNLQGQLVQKFRTKKINISSISKGIYLVKITTVDGKQAIKKVVKN</sequence>
<feature type="chain" id="PRO_5045447811" evidence="2">
    <location>
        <begin position="19"/>
        <end position="1869"/>
    </location>
</feature>
<dbReference type="SUPFAM" id="SSF49265">
    <property type="entry name" value="Fibronectin type III"/>
    <property type="match status" value="1"/>
</dbReference>
<dbReference type="InterPro" id="IPR044060">
    <property type="entry name" value="Bacterial_rp_domain"/>
</dbReference>
<evidence type="ECO:0000259" key="3">
    <source>
        <dbReference type="PROSITE" id="PS50853"/>
    </source>
</evidence>
<dbReference type="SUPFAM" id="SSF49899">
    <property type="entry name" value="Concanavalin A-like lectins/glucanases"/>
    <property type="match status" value="1"/>
</dbReference>
<dbReference type="InterPro" id="IPR003961">
    <property type="entry name" value="FN3_dom"/>
</dbReference>
<dbReference type="Proteomes" id="UP001151478">
    <property type="component" value="Unassembled WGS sequence"/>
</dbReference>
<evidence type="ECO:0000256" key="1">
    <source>
        <dbReference type="ARBA" id="ARBA00022729"/>
    </source>
</evidence>
<dbReference type="InterPro" id="IPR013783">
    <property type="entry name" value="Ig-like_fold"/>
</dbReference>
<dbReference type="SUPFAM" id="SSF51126">
    <property type="entry name" value="Pectin lyase-like"/>
    <property type="match status" value="2"/>
</dbReference>
<feature type="signal peptide" evidence="2">
    <location>
        <begin position="1"/>
        <end position="18"/>
    </location>
</feature>
<evidence type="ECO:0000313" key="4">
    <source>
        <dbReference type="EMBL" id="MDD7913211.1"/>
    </source>
</evidence>
<dbReference type="InterPro" id="IPR036116">
    <property type="entry name" value="FN3_sf"/>
</dbReference>
<proteinExistence type="predicted"/>
<dbReference type="Pfam" id="PF18962">
    <property type="entry name" value="Por_Secre_tail"/>
    <property type="match status" value="1"/>
</dbReference>
<dbReference type="PROSITE" id="PS50853">
    <property type="entry name" value="FN3"/>
    <property type="match status" value="1"/>
</dbReference>
<feature type="domain" description="Fibronectin type-III" evidence="3">
    <location>
        <begin position="277"/>
        <end position="369"/>
    </location>
</feature>
<dbReference type="EMBL" id="JAOSLC020000002">
    <property type="protein sequence ID" value="MDD7913211.1"/>
    <property type="molecule type" value="Genomic_DNA"/>
</dbReference>
<dbReference type="RefSeq" id="WP_265724072.1">
    <property type="nucleotide sequence ID" value="NZ_JAOSLC020000002.1"/>
</dbReference>
<comment type="caution">
    <text evidence="4">The sequence shown here is derived from an EMBL/GenBank/DDBJ whole genome shotgun (WGS) entry which is preliminary data.</text>
</comment>
<keyword evidence="5" id="KW-1185">Reference proteome</keyword>
<dbReference type="InterPro" id="IPR059226">
    <property type="entry name" value="Choice_anch_Q_dom"/>
</dbReference>
<dbReference type="InterPro" id="IPR026444">
    <property type="entry name" value="Secre_tail"/>
</dbReference>
<dbReference type="InterPro" id="IPR012334">
    <property type="entry name" value="Pectin_lyas_fold"/>
</dbReference>
<dbReference type="InterPro" id="IPR013378">
    <property type="entry name" value="InlB-like_B-rpt"/>
</dbReference>
<evidence type="ECO:0000313" key="5">
    <source>
        <dbReference type="Proteomes" id="UP001151478"/>
    </source>
</evidence>
<gene>
    <name evidence="4" type="ORF">N5A56_001620</name>
</gene>
<dbReference type="InterPro" id="IPR011050">
    <property type="entry name" value="Pectin_lyase_fold/virulence"/>
</dbReference>
<organism evidence="4 5">
    <name type="scientific">Polaribacter ponticola</name>
    <dbReference type="NCBI Taxonomy" id="2978475"/>
    <lineage>
        <taxon>Bacteria</taxon>
        <taxon>Pseudomonadati</taxon>
        <taxon>Bacteroidota</taxon>
        <taxon>Flavobacteriia</taxon>
        <taxon>Flavobacteriales</taxon>
        <taxon>Flavobacteriaceae</taxon>
    </lineage>
</organism>
<evidence type="ECO:0000256" key="2">
    <source>
        <dbReference type="SAM" id="SignalP"/>
    </source>
</evidence>
<dbReference type="InterPro" id="IPR013320">
    <property type="entry name" value="ConA-like_dom_sf"/>
</dbReference>
<dbReference type="Gene3D" id="2.60.120.200">
    <property type="match status" value="1"/>
</dbReference>
<dbReference type="Pfam" id="PF13385">
    <property type="entry name" value="Laminin_G_3"/>
    <property type="match status" value="1"/>
</dbReference>
<dbReference type="NCBIfam" id="TIGR02543">
    <property type="entry name" value="List_Bact_rpt"/>
    <property type="match status" value="6"/>
</dbReference>